<dbReference type="GO" id="GO:0016757">
    <property type="term" value="F:glycosyltransferase activity"/>
    <property type="evidence" value="ECO:0007669"/>
    <property type="project" value="InterPro"/>
</dbReference>
<dbReference type="Gene3D" id="3.40.50.2000">
    <property type="entry name" value="Glycogen Phosphorylase B"/>
    <property type="match status" value="2"/>
</dbReference>
<keyword evidence="3" id="KW-0808">Transferase</keyword>
<dbReference type="PANTHER" id="PTHR12526">
    <property type="entry name" value="GLYCOSYLTRANSFERASE"/>
    <property type="match status" value="1"/>
</dbReference>
<dbReference type="Pfam" id="PF00534">
    <property type="entry name" value="Glycos_transf_1"/>
    <property type="match status" value="1"/>
</dbReference>
<sequence length="353" mass="40611">MKVRVLIVGDNRSFHTYRWFNSYKRAGFEVRAVGLEEGESLCERIKAKGEGKLKYLFSLPELQRVVDDFKPDLIHAQMAGNYGLMASFIGKPYVLSLWGPDAVESPFKSAIHRALLKRVIKKAILIHTDSHLVKWFLIKNFDIEPHKVLVFPFGISRSFFEKEVEKPVGAVNLVTHRKLEKLYGHKVILKAAKILKERGRNFKLYIASFGSELQNLKRLAQELGLDDFVEFTGKLEEDELISLLAKSHIFISSAYSDTTPNSLLEAMALKAFPVLSDLPVYREWILEGLNGLYFRPGDEVDLADKLEWAMENLQSLEEPIRFNRKVAEKLADWDKNFERFIGYLANTMERVIK</sequence>
<dbReference type="InterPro" id="IPR001296">
    <property type="entry name" value="Glyco_trans_1"/>
</dbReference>
<dbReference type="InterPro" id="IPR028098">
    <property type="entry name" value="Glyco_trans_4-like_N"/>
</dbReference>
<evidence type="ECO:0000259" key="2">
    <source>
        <dbReference type="Pfam" id="PF13477"/>
    </source>
</evidence>
<evidence type="ECO:0000313" key="3">
    <source>
        <dbReference type="EMBL" id="HGB36521.1"/>
    </source>
</evidence>
<comment type="caution">
    <text evidence="3">The sequence shown here is derived from an EMBL/GenBank/DDBJ whole genome shotgun (WGS) entry which is preliminary data.</text>
</comment>
<dbReference type="Pfam" id="PF13477">
    <property type="entry name" value="Glyco_trans_4_2"/>
    <property type="match status" value="1"/>
</dbReference>
<protein>
    <submittedName>
        <fullName evidence="3">Glycosyltransferase</fullName>
    </submittedName>
</protein>
<organism evidence="3">
    <name type="scientific">candidate division WOR-3 bacterium</name>
    <dbReference type="NCBI Taxonomy" id="2052148"/>
    <lineage>
        <taxon>Bacteria</taxon>
        <taxon>Bacteria division WOR-3</taxon>
    </lineage>
</organism>
<evidence type="ECO:0000259" key="1">
    <source>
        <dbReference type="Pfam" id="PF00534"/>
    </source>
</evidence>
<dbReference type="AlphaFoldDB" id="A0A7V3NVS8"/>
<proteinExistence type="predicted"/>
<feature type="domain" description="Glycosyltransferase subfamily 4-like N-terminal" evidence="2">
    <location>
        <begin position="4"/>
        <end position="129"/>
    </location>
</feature>
<feature type="domain" description="Glycosyl transferase family 1" evidence="1">
    <location>
        <begin position="165"/>
        <end position="324"/>
    </location>
</feature>
<name>A0A7V3NVS8_UNCW3</name>
<accession>A0A7V3NVS8</accession>
<reference evidence="3" key="1">
    <citation type="journal article" date="2020" name="mSystems">
        <title>Genome- and Community-Level Interaction Insights into Carbon Utilization and Element Cycling Functions of Hydrothermarchaeota in Hydrothermal Sediment.</title>
        <authorList>
            <person name="Zhou Z."/>
            <person name="Liu Y."/>
            <person name="Xu W."/>
            <person name="Pan J."/>
            <person name="Luo Z.H."/>
            <person name="Li M."/>
        </authorList>
    </citation>
    <scope>NUCLEOTIDE SEQUENCE [LARGE SCALE GENOMIC DNA]</scope>
    <source>
        <strain evidence="3">SpSt-754</strain>
    </source>
</reference>
<gene>
    <name evidence="3" type="ORF">ENV38_06435</name>
</gene>
<dbReference type="SUPFAM" id="SSF53756">
    <property type="entry name" value="UDP-Glycosyltransferase/glycogen phosphorylase"/>
    <property type="match status" value="1"/>
</dbReference>
<dbReference type="CDD" id="cd03801">
    <property type="entry name" value="GT4_PimA-like"/>
    <property type="match status" value="1"/>
</dbReference>
<dbReference type="EMBL" id="DTGD01000242">
    <property type="protein sequence ID" value="HGB36521.1"/>
    <property type="molecule type" value="Genomic_DNA"/>
</dbReference>